<dbReference type="EMBL" id="JAWJWF010000045">
    <property type="protein sequence ID" value="KAK6627800.1"/>
    <property type="molecule type" value="Genomic_DNA"/>
</dbReference>
<name>A0ABR1AV56_POLSC</name>
<protein>
    <submittedName>
        <fullName evidence="2">Uncharacterized protein</fullName>
    </submittedName>
</protein>
<gene>
    <name evidence="2" type="ORF">RUM44_010279</name>
</gene>
<accession>A0ABR1AV56</accession>
<feature type="compositionally biased region" description="Basic residues" evidence="1">
    <location>
        <begin position="260"/>
        <end position="270"/>
    </location>
</feature>
<feature type="compositionally biased region" description="Low complexity" evidence="1">
    <location>
        <begin position="250"/>
        <end position="259"/>
    </location>
</feature>
<evidence type="ECO:0000313" key="3">
    <source>
        <dbReference type="Proteomes" id="UP001359485"/>
    </source>
</evidence>
<organism evidence="2 3">
    <name type="scientific">Polyplax serrata</name>
    <name type="common">Common mouse louse</name>
    <dbReference type="NCBI Taxonomy" id="468196"/>
    <lineage>
        <taxon>Eukaryota</taxon>
        <taxon>Metazoa</taxon>
        <taxon>Ecdysozoa</taxon>
        <taxon>Arthropoda</taxon>
        <taxon>Hexapoda</taxon>
        <taxon>Insecta</taxon>
        <taxon>Pterygota</taxon>
        <taxon>Neoptera</taxon>
        <taxon>Paraneoptera</taxon>
        <taxon>Psocodea</taxon>
        <taxon>Troctomorpha</taxon>
        <taxon>Phthiraptera</taxon>
        <taxon>Anoplura</taxon>
        <taxon>Polyplacidae</taxon>
        <taxon>Polyplax</taxon>
    </lineage>
</organism>
<evidence type="ECO:0000256" key="1">
    <source>
        <dbReference type="SAM" id="MobiDB-lite"/>
    </source>
</evidence>
<proteinExistence type="predicted"/>
<evidence type="ECO:0000313" key="2">
    <source>
        <dbReference type="EMBL" id="KAK6627800.1"/>
    </source>
</evidence>
<keyword evidence="3" id="KW-1185">Reference proteome</keyword>
<dbReference type="Proteomes" id="UP001359485">
    <property type="component" value="Unassembled WGS sequence"/>
</dbReference>
<feature type="compositionally biased region" description="Polar residues" evidence="1">
    <location>
        <begin position="93"/>
        <end position="103"/>
    </location>
</feature>
<reference evidence="2 3" key="1">
    <citation type="submission" date="2023-09" db="EMBL/GenBank/DDBJ databases">
        <title>Genomes of two closely related lineages of the louse Polyplax serrata with different host specificities.</title>
        <authorList>
            <person name="Martinu J."/>
            <person name="Tarabai H."/>
            <person name="Stefka J."/>
            <person name="Hypsa V."/>
        </authorList>
    </citation>
    <scope>NUCLEOTIDE SEQUENCE [LARGE SCALE GENOMIC DNA]</scope>
    <source>
        <strain evidence="2">98ZLc_SE</strain>
    </source>
</reference>
<sequence length="270" mass="29963">MTAIVSSFQPNVIADKKSVDTIQKDVKKWVDSVVEFKANLEKKKSEPPLENHLKKIQKFKIKKRPNVSHALDGGKTIIPAQQKRVKTKKKSNESPTALSSPVKSQPVPIDKFDQMKESYRNIKLPQNWTSGVSSGRLVFNRVKITAHNSQQKVAVERSLIITKDCNAHVLISGSEIVLNNWEMQKVDTLDDVKRAIKDIDSLKICEGFPNGAKSPHCAYLISGPQKSCPACKSEVIGAHKQEGKHKQGTTKKQGASKQKAAAKQKPQPKT</sequence>
<comment type="caution">
    <text evidence="2">The sequence shown here is derived from an EMBL/GenBank/DDBJ whole genome shotgun (WGS) entry which is preliminary data.</text>
</comment>
<feature type="region of interest" description="Disordered" evidence="1">
    <location>
        <begin position="82"/>
        <end position="107"/>
    </location>
</feature>
<feature type="region of interest" description="Disordered" evidence="1">
    <location>
        <begin position="239"/>
        <end position="270"/>
    </location>
</feature>